<sequence>MKNNTYFILLLCSLIFISTHAQKSNIDAGRDVALYSQSGDSLFELGDYSRAIIEYQNAEIDANVHFKIAKSYEALGFSKEAITHFKMALEKDASNVLIQYNYGKLLYSLGNIKQANPVFAALAENNAENPNYPYYQGLLAEKENDTLAIPFYLSALKDDPNHLNTVYRLAKILTEKRKFNQAKLYITQGLKADEKSSKFLILKALSAFYQDEFHDAITSFNKLIELGEGTEQFLEKLAISYAKTYQYQLAVNTFEKLIKEYDPKNASYFYNLGKCLMGIEQYEKGRLNIEMAIALRTPSLDSEYVSIAASYNREKNYKKTIEYLNKAIKENPFNQYAQYQLAIAADNYYEDDSEVLKLYEQYILNFDKEGDFYQLAFTRANDLKQKIHLSKE</sequence>
<protein>
    <submittedName>
        <fullName evidence="3">Uncharacterized protein</fullName>
    </submittedName>
</protein>
<evidence type="ECO:0000313" key="4">
    <source>
        <dbReference type="Proteomes" id="UP000326994"/>
    </source>
</evidence>
<keyword evidence="2" id="KW-0732">Signal</keyword>
<dbReference type="Pfam" id="PF13174">
    <property type="entry name" value="TPR_6"/>
    <property type="match status" value="1"/>
</dbReference>
<keyword evidence="1" id="KW-0802">TPR repeat</keyword>
<dbReference type="InterPro" id="IPR011990">
    <property type="entry name" value="TPR-like_helical_dom_sf"/>
</dbReference>
<gene>
    <name evidence="3" type="ORF">ULMS_00310</name>
</gene>
<dbReference type="Proteomes" id="UP000326994">
    <property type="component" value="Unassembled WGS sequence"/>
</dbReference>
<evidence type="ECO:0000256" key="2">
    <source>
        <dbReference type="SAM" id="SignalP"/>
    </source>
</evidence>
<dbReference type="SUPFAM" id="SSF48452">
    <property type="entry name" value="TPR-like"/>
    <property type="match status" value="2"/>
</dbReference>
<feature type="chain" id="PRO_5023827064" evidence="2">
    <location>
        <begin position="24"/>
        <end position="392"/>
    </location>
</feature>
<organism evidence="3 4">
    <name type="scientific">Patiriisocius marinistellae</name>
    <dbReference type="NCBI Taxonomy" id="2494560"/>
    <lineage>
        <taxon>Bacteria</taxon>
        <taxon>Pseudomonadati</taxon>
        <taxon>Bacteroidota</taxon>
        <taxon>Flavobacteriia</taxon>
        <taxon>Flavobacteriales</taxon>
        <taxon>Flavobacteriaceae</taxon>
        <taxon>Patiriisocius</taxon>
    </lineage>
</organism>
<dbReference type="EMBL" id="BKCF01000001">
    <property type="protein sequence ID" value="GEQ84523.1"/>
    <property type="molecule type" value="Genomic_DNA"/>
</dbReference>
<evidence type="ECO:0000313" key="3">
    <source>
        <dbReference type="EMBL" id="GEQ84523.1"/>
    </source>
</evidence>
<comment type="caution">
    <text evidence="3">The sequence shown here is derived from an EMBL/GenBank/DDBJ whole genome shotgun (WGS) entry which is preliminary data.</text>
</comment>
<accession>A0A5J4FSY3</accession>
<dbReference type="PANTHER" id="PTHR12558:SF13">
    <property type="entry name" value="CELL DIVISION CYCLE PROTEIN 27 HOMOLOG"/>
    <property type="match status" value="1"/>
</dbReference>
<dbReference type="Pfam" id="PF13181">
    <property type="entry name" value="TPR_8"/>
    <property type="match status" value="1"/>
</dbReference>
<reference evidence="3 4" key="1">
    <citation type="submission" date="2019-08" db="EMBL/GenBank/DDBJ databases">
        <title>Ulvibacter marinistellae sp. nov., isolated from a starfish, Patiria pectinifera.</title>
        <authorList>
            <person name="Kawano K."/>
            <person name="Ushijima N."/>
            <person name="Kihara M."/>
            <person name="Itoh H."/>
        </authorList>
    </citation>
    <scope>NUCLEOTIDE SEQUENCE [LARGE SCALE GENOMIC DNA]</scope>
    <source>
        <strain evidence="3 4">KK4</strain>
    </source>
</reference>
<proteinExistence type="predicted"/>
<feature type="repeat" description="TPR" evidence="1">
    <location>
        <begin position="62"/>
        <end position="95"/>
    </location>
</feature>
<dbReference type="InterPro" id="IPR019734">
    <property type="entry name" value="TPR_rpt"/>
</dbReference>
<feature type="signal peptide" evidence="2">
    <location>
        <begin position="1"/>
        <end position="23"/>
    </location>
</feature>
<dbReference type="PROSITE" id="PS50005">
    <property type="entry name" value="TPR"/>
    <property type="match status" value="2"/>
</dbReference>
<dbReference type="Pfam" id="PF14559">
    <property type="entry name" value="TPR_19"/>
    <property type="match status" value="1"/>
</dbReference>
<name>A0A5J4FSY3_9FLAO</name>
<dbReference type="PANTHER" id="PTHR12558">
    <property type="entry name" value="CELL DIVISION CYCLE 16,23,27"/>
    <property type="match status" value="1"/>
</dbReference>
<dbReference type="AlphaFoldDB" id="A0A5J4FSY3"/>
<dbReference type="SMART" id="SM00028">
    <property type="entry name" value="TPR"/>
    <property type="match status" value="6"/>
</dbReference>
<dbReference type="OrthoDB" id="9810596at2"/>
<feature type="repeat" description="TPR" evidence="1">
    <location>
        <begin position="301"/>
        <end position="334"/>
    </location>
</feature>
<keyword evidence="4" id="KW-1185">Reference proteome</keyword>
<dbReference type="RefSeq" id="WP_151892486.1">
    <property type="nucleotide sequence ID" value="NZ_BKCF01000001.1"/>
</dbReference>
<evidence type="ECO:0000256" key="1">
    <source>
        <dbReference type="PROSITE-ProRule" id="PRU00339"/>
    </source>
</evidence>
<dbReference type="Gene3D" id="1.25.40.10">
    <property type="entry name" value="Tetratricopeptide repeat domain"/>
    <property type="match status" value="2"/>
</dbReference>